<organism evidence="3 4">
    <name type="scientific">Microbispora hainanensis</name>
    <dbReference type="NCBI Taxonomy" id="568844"/>
    <lineage>
        <taxon>Bacteria</taxon>
        <taxon>Bacillati</taxon>
        <taxon>Actinomycetota</taxon>
        <taxon>Actinomycetes</taxon>
        <taxon>Streptosporangiales</taxon>
        <taxon>Streptosporangiaceae</taxon>
        <taxon>Microbispora</taxon>
    </lineage>
</organism>
<feature type="transmembrane region" description="Helical" evidence="1">
    <location>
        <begin position="194"/>
        <end position="213"/>
    </location>
</feature>
<feature type="transmembrane region" description="Helical" evidence="1">
    <location>
        <begin position="344"/>
        <end position="362"/>
    </location>
</feature>
<accession>A0A544YQI4</accession>
<feature type="transmembrane region" description="Helical" evidence="1">
    <location>
        <begin position="21"/>
        <end position="44"/>
    </location>
</feature>
<dbReference type="Proteomes" id="UP000316541">
    <property type="component" value="Unassembled WGS sequence"/>
</dbReference>
<evidence type="ECO:0000259" key="2">
    <source>
        <dbReference type="Pfam" id="PF01757"/>
    </source>
</evidence>
<comment type="caution">
    <text evidence="3">The sequence shown here is derived from an EMBL/GenBank/DDBJ whole genome shotgun (WGS) entry which is preliminary data.</text>
</comment>
<keyword evidence="1" id="KW-0812">Transmembrane</keyword>
<feature type="transmembrane region" description="Helical" evidence="1">
    <location>
        <begin position="64"/>
        <end position="84"/>
    </location>
</feature>
<dbReference type="RefSeq" id="WP_142620749.1">
    <property type="nucleotide sequence ID" value="NZ_VIRM01000027.1"/>
</dbReference>
<feature type="transmembrane region" description="Helical" evidence="1">
    <location>
        <begin position="225"/>
        <end position="245"/>
    </location>
</feature>
<feature type="transmembrane region" description="Helical" evidence="1">
    <location>
        <begin position="436"/>
        <end position="455"/>
    </location>
</feature>
<feature type="transmembrane region" description="Helical" evidence="1">
    <location>
        <begin position="265"/>
        <end position="282"/>
    </location>
</feature>
<feature type="transmembrane region" description="Helical" evidence="1">
    <location>
        <begin position="405"/>
        <end position="424"/>
    </location>
</feature>
<dbReference type="Pfam" id="PF01757">
    <property type="entry name" value="Acyl_transf_3"/>
    <property type="match status" value="1"/>
</dbReference>
<protein>
    <submittedName>
        <fullName evidence="3">Acyltransferase</fullName>
    </submittedName>
</protein>
<proteinExistence type="predicted"/>
<dbReference type="EMBL" id="VIRM01000027">
    <property type="protein sequence ID" value="TQS19025.1"/>
    <property type="molecule type" value="Genomic_DNA"/>
</dbReference>
<sequence length="464" mass="48733">MSAPLRRAAERTPPGRDRHIDLLRAVAIALVVLGHWLAVVVTYRDRIGGDTVLAFVPWARPLTWLFQVMPVFFLVGGFAGAASLDSFRRRGGDAIGWFLSRTDRLIRPTTAFLLTLGGAALLALLLGADPATVGMAVWLACLPLWFLIAYVTVVLLTPVLLALHRRAGLAVSAVFAVAVAFGDTARLLGGPGVFGAANYLLAWAAVYQLGIAWREGALPARPRVAVPMIVGGLAALVLLTVPGPYAVSMVTDPGARLQNTSPPTLALLALAVAQTGVALLLHERGGRLLRRTRPWAAVVAANSAIMTIFLWHMTAVVIAVLALYVTGLLPQPPPGSAAWLVLRVPWLAFLTATLAVLVAVFARFERRGVERRGVERRGVERHAVEKRGSSSPAAGAGRAGASTSVATLAGAGLVVAGLLGVALTGSQGLPASMLPARFAVCFAVYFAGAALLWAARASHRRVAS</sequence>
<keyword evidence="1" id="KW-0472">Membrane</keyword>
<evidence type="ECO:0000256" key="1">
    <source>
        <dbReference type="SAM" id="Phobius"/>
    </source>
</evidence>
<dbReference type="GO" id="GO:0016747">
    <property type="term" value="F:acyltransferase activity, transferring groups other than amino-acyl groups"/>
    <property type="evidence" value="ECO:0007669"/>
    <property type="project" value="InterPro"/>
</dbReference>
<keyword evidence="3" id="KW-0808">Transferase</keyword>
<reference evidence="3 4" key="1">
    <citation type="submission" date="2019-07" db="EMBL/GenBank/DDBJ databases">
        <title>Microbispora hainanensis DSM 45428.</title>
        <authorList>
            <person name="Thawai C."/>
        </authorList>
    </citation>
    <scope>NUCLEOTIDE SEQUENCE [LARGE SCALE GENOMIC DNA]</scope>
    <source>
        <strain evidence="3 4">DSM 45428</strain>
    </source>
</reference>
<feature type="domain" description="Acyltransferase 3" evidence="2">
    <location>
        <begin position="20"/>
        <end position="360"/>
    </location>
</feature>
<keyword evidence="3" id="KW-0012">Acyltransferase</keyword>
<evidence type="ECO:0000313" key="4">
    <source>
        <dbReference type="Proteomes" id="UP000316541"/>
    </source>
</evidence>
<gene>
    <name evidence="3" type="ORF">FLX08_21830</name>
</gene>
<feature type="transmembrane region" description="Helical" evidence="1">
    <location>
        <begin position="294"/>
        <end position="324"/>
    </location>
</feature>
<evidence type="ECO:0000313" key="3">
    <source>
        <dbReference type="EMBL" id="TQS19025.1"/>
    </source>
</evidence>
<feature type="transmembrane region" description="Helical" evidence="1">
    <location>
        <begin position="105"/>
        <end position="125"/>
    </location>
</feature>
<dbReference type="AlphaFoldDB" id="A0A544YQI4"/>
<keyword evidence="1" id="KW-1133">Transmembrane helix</keyword>
<feature type="transmembrane region" description="Helical" evidence="1">
    <location>
        <begin position="137"/>
        <end position="161"/>
    </location>
</feature>
<dbReference type="InterPro" id="IPR002656">
    <property type="entry name" value="Acyl_transf_3_dom"/>
</dbReference>
<feature type="transmembrane region" description="Helical" evidence="1">
    <location>
        <begin position="168"/>
        <end position="188"/>
    </location>
</feature>
<name>A0A544YQI4_9ACTN</name>